<reference evidence="1 2" key="1">
    <citation type="journal article" date="2018" name="Cell">
        <title>The Chara Genome: Secondary Complexity and Implications for Plant Terrestrialization.</title>
        <authorList>
            <person name="Nishiyama T."/>
            <person name="Sakayama H."/>
            <person name="Vries J.D."/>
            <person name="Buschmann H."/>
            <person name="Saint-Marcoux D."/>
            <person name="Ullrich K.K."/>
            <person name="Haas F.B."/>
            <person name="Vanderstraeten L."/>
            <person name="Becker D."/>
            <person name="Lang D."/>
            <person name="Vosolsobe S."/>
            <person name="Rombauts S."/>
            <person name="Wilhelmsson P.K.I."/>
            <person name="Janitza P."/>
            <person name="Kern R."/>
            <person name="Heyl A."/>
            <person name="Rumpler F."/>
            <person name="Villalobos L.I.A.C."/>
            <person name="Clay J.M."/>
            <person name="Skokan R."/>
            <person name="Toyoda A."/>
            <person name="Suzuki Y."/>
            <person name="Kagoshima H."/>
            <person name="Schijlen E."/>
            <person name="Tajeshwar N."/>
            <person name="Catarino B."/>
            <person name="Hetherington A.J."/>
            <person name="Saltykova A."/>
            <person name="Bonnot C."/>
            <person name="Breuninger H."/>
            <person name="Symeonidi A."/>
            <person name="Radhakrishnan G.V."/>
            <person name="Van Nieuwerburgh F."/>
            <person name="Deforce D."/>
            <person name="Chang C."/>
            <person name="Karol K.G."/>
            <person name="Hedrich R."/>
            <person name="Ulvskov P."/>
            <person name="Glockner G."/>
            <person name="Delwiche C.F."/>
            <person name="Petrasek J."/>
            <person name="Van de Peer Y."/>
            <person name="Friml J."/>
            <person name="Beilby M."/>
            <person name="Dolan L."/>
            <person name="Kohara Y."/>
            <person name="Sugano S."/>
            <person name="Fujiyama A."/>
            <person name="Delaux P.-M."/>
            <person name="Quint M."/>
            <person name="TheiBen G."/>
            <person name="Hagemann M."/>
            <person name="Harholt J."/>
            <person name="Dunand C."/>
            <person name="Zachgo S."/>
            <person name="Langdale J."/>
            <person name="Maumus F."/>
            <person name="Straeten D.V.D."/>
            <person name="Gould S.B."/>
            <person name="Rensing S.A."/>
        </authorList>
    </citation>
    <scope>NUCLEOTIDE SEQUENCE [LARGE SCALE GENOMIC DNA]</scope>
    <source>
        <strain evidence="1 2">S276</strain>
    </source>
</reference>
<dbReference type="AlphaFoldDB" id="A0A388KVF9"/>
<evidence type="ECO:0000313" key="2">
    <source>
        <dbReference type="Proteomes" id="UP000265515"/>
    </source>
</evidence>
<sequence length="66" mass="7328">MPGRVLCKRVGVHTATAQGWSQYHDLYGSLVKHRVGLVRVAVSYSEGQHDYLPNVSMISQSIIAFI</sequence>
<dbReference type="Gramene" id="GBG74046">
    <property type="protein sequence ID" value="GBG74046"/>
    <property type="gene ID" value="CBR_g17756"/>
</dbReference>
<name>A0A388KVF9_CHABU</name>
<comment type="caution">
    <text evidence="1">The sequence shown here is derived from an EMBL/GenBank/DDBJ whole genome shotgun (WGS) entry which is preliminary data.</text>
</comment>
<dbReference type="Proteomes" id="UP000265515">
    <property type="component" value="Unassembled WGS sequence"/>
</dbReference>
<accession>A0A388KVF9</accession>
<proteinExistence type="predicted"/>
<protein>
    <submittedName>
        <fullName evidence="1">Uncharacterized protein</fullName>
    </submittedName>
</protein>
<dbReference type="EMBL" id="BFEA01000195">
    <property type="protein sequence ID" value="GBG74046.1"/>
    <property type="molecule type" value="Genomic_DNA"/>
</dbReference>
<gene>
    <name evidence="1" type="ORF">CBR_g17756</name>
</gene>
<keyword evidence="2" id="KW-1185">Reference proteome</keyword>
<organism evidence="1 2">
    <name type="scientific">Chara braunii</name>
    <name type="common">Braun's stonewort</name>
    <dbReference type="NCBI Taxonomy" id="69332"/>
    <lineage>
        <taxon>Eukaryota</taxon>
        <taxon>Viridiplantae</taxon>
        <taxon>Streptophyta</taxon>
        <taxon>Charophyceae</taxon>
        <taxon>Charales</taxon>
        <taxon>Characeae</taxon>
        <taxon>Chara</taxon>
    </lineage>
</organism>
<evidence type="ECO:0000313" key="1">
    <source>
        <dbReference type="EMBL" id="GBG74046.1"/>
    </source>
</evidence>